<evidence type="ECO:0000259" key="2">
    <source>
        <dbReference type="Pfam" id="PF25232"/>
    </source>
</evidence>
<evidence type="ECO:0000256" key="1">
    <source>
        <dbReference type="SAM" id="MobiDB-lite"/>
    </source>
</evidence>
<dbReference type="EMBL" id="BAAAHB010000004">
    <property type="protein sequence ID" value="GAA0447459.1"/>
    <property type="molecule type" value="Genomic_DNA"/>
</dbReference>
<comment type="caution">
    <text evidence="3">The sequence shown here is derived from an EMBL/GenBank/DDBJ whole genome shotgun (WGS) entry which is preliminary data.</text>
</comment>
<dbReference type="Pfam" id="PF25232">
    <property type="entry name" value="DUF7848"/>
    <property type="match status" value="1"/>
</dbReference>
<feature type="domain" description="DUF7848" evidence="2">
    <location>
        <begin position="3"/>
        <end position="76"/>
    </location>
</feature>
<feature type="region of interest" description="Disordered" evidence="1">
    <location>
        <begin position="92"/>
        <end position="116"/>
    </location>
</feature>
<reference evidence="4" key="1">
    <citation type="journal article" date="2019" name="Int. J. Syst. Evol. Microbiol.">
        <title>The Global Catalogue of Microorganisms (GCM) 10K type strain sequencing project: providing services to taxonomists for standard genome sequencing and annotation.</title>
        <authorList>
            <consortium name="The Broad Institute Genomics Platform"/>
            <consortium name="The Broad Institute Genome Sequencing Center for Infectious Disease"/>
            <person name="Wu L."/>
            <person name="Ma J."/>
        </authorList>
    </citation>
    <scope>NUCLEOTIDE SEQUENCE [LARGE SCALE GENOMIC DNA]</scope>
    <source>
        <strain evidence="4">JCM 10649</strain>
    </source>
</reference>
<evidence type="ECO:0000313" key="4">
    <source>
        <dbReference type="Proteomes" id="UP001499895"/>
    </source>
</evidence>
<name>A0ABP3JAQ4_9ACTN</name>
<organism evidence="3 4">
    <name type="scientific">Streptomyces stramineus</name>
    <dbReference type="NCBI Taxonomy" id="173861"/>
    <lineage>
        <taxon>Bacteria</taxon>
        <taxon>Bacillati</taxon>
        <taxon>Actinomycetota</taxon>
        <taxon>Actinomycetes</taxon>
        <taxon>Kitasatosporales</taxon>
        <taxon>Streptomycetaceae</taxon>
        <taxon>Streptomyces</taxon>
    </lineage>
</organism>
<protein>
    <recommendedName>
        <fullName evidence="2">DUF7848 domain-containing protein</fullName>
    </recommendedName>
</protein>
<dbReference type="Proteomes" id="UP001499895">
    <property type="component" value="Unassembled WGS sequence"/>
</dbReference>
<gene>
    <name evidence="3" type="ORF">GCM10009544_07820</name>
</gene>
<accession>A0ABP3JAQ4</accession>
<dbReference type="InterPro" id="IPR057170">
    <property type="entry name" value="DUF7848"/>
</dbReference>
<keyword evidence="4" id="KW-1185">Reference proteome</keyword>
<evidence type="ECO:0000313" key="3">
    <source>
        <dbReference type="EMBL" id="GAA0447459.1"/>
    </source>
</evidence>
<proteinExistence type="predicted"/>
<sequence length="116" mass="12448">MIRRRFRYVPFTIAQDASAWPEYSAVCVSGEESECGAASGQLHTPAGVEDWMRRHMQATGHVRYGRDFRDYAQLAPSDDADVTRVARGEVVASVPAPGNPGSLCLPSSPPGGEGTP</sequence>